<evidence type="ECO:0000313" key="2">
    <source>
        <dbReference type="EMBL" id="KAK3606438.1"/>
    </source>
</evidence>
<evidence type="ECO:0000313" key="3">
    <source>
        <dbReference type="Proteomes" id="UP001195483"/>
    </source>
</evidence>
<feature type="compositionally biased region" description="Basic and acidic residues" evidence="1">
    <location>
        <begin position="317"/>
        <end position="327"/>
    </location>
</feature>
<sequence length="480" mass="54306">MDNPKSQIPVKYVTNTEEKLEMDSRLTDTTSGLETSNSPLISIIPDSTYSADFEQELFSSNIDNNIEEEIFRYEDMILDGNEHLESECNAFDFGLLEARDTGTNYDDDVIASDLYVSSTSSSESDNESNDVVDDHTFVKRSIKRFEDKSVLPGRFKRRKRYRSSDDSDDCSSDESESESDEVDTYLIEQYKINSSDGDSENSDINSYDRHDLDNFSTVSSFSHCDNYKKETGSSETGEDKSGLPGRFKRCKRHEDSDDSDDCSFDEIESESDEVNTCLIEQNEINSSDEYSGNYGSDSYDRNASSNSSTVSSFSHPDNYEKETRSSETGDNLGDSDMKRFSDDLPKQTFEKSNANISSGRDVYGRNEHVSTYHADQPDTDILDIMANEDEDDFTDFSDSDDSDDEDSSESSSDEETKTASSPIIPLIPRRLTVLVPLRVILLKYRTIRHAKRDSLSCCPLSCWTDWPIRKIISAFNGYNL</sequence>
<dbReference type="AlphaFoldDB" id="A0AAE0TAJ1"/>
<reference evidence="2" key="1">
    <citation type="journal article" date="2021" name="Genome Biol. Evol.">
        <title>A High-Quality Reference Genome for a Parasitic Bivalve with Doubly Uniparental Inheritance (Bivalvia: Unionida).</title>
        <authorList>
            <person name="Smith C.H."/>
        </authorList>
    </citation>
    <scope>NUCLEOTIDE SEQUENCE</scope>
    <source>
        <strain evidence="2">CHS0354</strain>
    </source>
</reference>
<gene>
    <name evidence="2" type="ORF">CHS0354_041379</name>
</gene>
<comment type="caution">
    <text evidence="2">The sequence shown here is derived from an EMBL/GenBank/DDBJ whole genome shotgun (WGS) entry which is preliminary data.</text>
</comment>
<accession>A0AAE0TAJ1</accession>
<feature type="compositionally biased region" description="Low complexity" evidence="1">
    <location>
        <begin position="304"/>
        <end position="314"/>
    </location>
</feature>
<feature type="compositionally biased region" description="Acidic residues" evidence="1">
    <location>
        <begin position="256"/>
        <end position="273"/>
    </location>
</feature>
<protein>
    <submittedName>
        <fullName evidence="2">Uncharacterized protein</fullName>
    </submittedName>
</protein>
<feature type="compositionally biased region" description="Acidic residues" evidence="1">
    <location>
        <begin position="392"/>
        <end position="413"/>
    </location>
</feature>
<organism evidence="2 3">
    <name type="scientific">Potamilus streckersoni</name>
    <dbReference type="NCBI Taxonomy" id="2493646"/>
    <lineage>
        <taxon>Eukaryota</taxon>
        <taxon>Metazoa</taxon>
        <taxon>Spiralia</taxon>
        <taxon>Lophotrochozoa</taxon>
        <taxon>Mollusca</taxon>
        <taxon>Bivalvia</taxon>
        <taxon>Autobranchia</taxon>
        <taxon>Heteroconchia</taxon>
        <taxon>Palaeoheterodonta</taxon>
        <taxon>Unionida</taxon>
        <taxon>Unionoidea</taxon>
        <taxon>Unionidae</taxon>
        <taxon>Ambleminae</taxon>
        <taxon>Lampsilini</taxon>
        <taxon>Potamilus</taxon>
    </lineage>
</organism>
<feature type="compositionally biased region" description="Basic and acidic residues" evidence="1">
    <location>
        <begin position="16"/>
        <end position="26"/>
    </location>
</feature>
<feature type="region of interest" description="Disordered" evidence="1">
    <location>
        <begin position="161"/>
        <end position="183"/>
    </location>
</feature>
<proteinExistence type="predicted"/>
<feature type="region of interest" description="Disordered" evidence="1">
    <location>
        <begin position="392"/>
        <end position="421"/>
    </location>
</feature>
<feature type="region of interest" description="Disordered" evidence="1">
    <location>
        <begin position="1"/>
        <end position="33"/>
    </location>
</feature>
<dbReference type="EMBL" id="JAEAOA010002346">
    <property type="protein sequence ID" value="KAK3606438.1"/>
    <property type="molecule type" value="Genomic_DNA"/>
</dbReference>
<name>A0AAE0TAJ1_9BIVA</name>
<feature type="compositionally biased region" description="Acidic residues" evidence="1">
    <location>
        <begin position="166"/>
        <end position="183"/>
    </location>
</feature>
<reference evidence="2" key="2">
    <citation type="journal article" date="2021" name="Genome Biol. Evol.">
        <title>Developing a high-quality reference genome for a parasitic bivalve with doubly uniparental inheritance (Bivalvia: Unionida).</title>
        <authorList>
            <person name="Smith C.H."/>
        </authorList>
    </citation>
    <scope>NUCLEOTIDE SEQUENCE</scope>
    <source>
        <strain evidence="2">CHS0354</strain>
        <tissue evidence="2">Mantle</tissue>
    </source>
</reference>
<feature type="compositionally biased region" description="Polar residues" evidence="1">
    <location>
        <begin position="278"/>
        <end position="296"/>
    </location>
</feature>
<reference evidence="2" key="3">
    <citation type="submission" date="2023-05" db="EMBL/GenBank/DDBJ databases">
        <authorList>
            <person name="Smith C.H."/>
        </authorList>
    </citation>
    <scope>NUCLEOTIDE SEQUENCE</scope>
    <source>
        <strain evidence="2">CHS0354</strain>
        <tissue evidence="2">Mantle</tissue>
    </source>
</reference>
<feature type="compositionally biased region" description="Basic and acidic residues" evidence="1">
    <location>
        <begin position="225"/>
        <end position="241"/>
    </location>
</feature>
<dbReference type="Proteomes" id="UP001195483">
    <property type="component" value="Unassembled WGS sequence"/>
</dbReference>
<keyword evidence="3" id="KW-1185">Reference proteome</keyword>
<feature type="region of interest" description="Disordered" evidence="1">
    <location>
        <begin position="219"/>
        <end position="362"/>
    </location>
</feature>
<feature type="compositionally biased region" description="Basic and acidic residues" evidence="1">
    <location>
        <begin position="335"/>
        <end position="349"/>
    </location>
</feature>
<evidence type="ECO:0000256" key="1">
    <source>
        <dbReference type="SAM" id="MobiDB-lite"/>
    </source>
</evidence>